<feature type="transmembrane region" description="Helical" evidence="2">
    <location>
        <begin position="238"/>
        <end position="254"/>
    </location>
</feature>
<feature type="transmembrane region" description="Helical" evidence="2">
    <location>
        <begin position="65"/>
        <end position="90"/>
    </location>
</feature>
<name>A0A6A6ZPG9_9PLEO</name>
<keyword evidence="2" id="KW-0472">Membrane</keyword>
<dbReference type="EMBL" id="MU006233">
    <property type="protein sequence ID" value="KAF2823001.1"/>
    <property type="molecule type" value="Genomic_DNA"/>
</dbReference>
<evidence type="ECO:0000313" key="4">
    <source>
        <dbReference type="Proteomes" id="UP000799424"/>
    </source>
</evidence>
<feature type="compositionally biased region" description="Basic and acidic residues" evidence="1">
    <location>
        <begin position="366"/>
        <end position="375"/>
    </location>
</feature>
<dbReference type="OrthoDB" id="3205825at2759"/>
<feature type="transmembrane region" description="Helical" evidence="2">
    <location>
        <begin position="135"/>
        <end position="157"/>
    </location>
</feature>
<feature type="region of interest" description="Disordered" evidence="1">
    <location>
        <begin position="360"/>
        <end position="414"/>
    </location>
</feature>
<keyword evidence="2" id="KW-1133">Transmembrane helix</keyword>
<evidence type="ECO:0000256" key="2">
    <source>
        <dbReference type="SAM" id="Phobius"/>
    </source>
</evidence>
<evidence type="ECO:0008006" key="5">
    <source>
        <dbReference type="Google" id="ProtNLM"/>
    </source>
</evidence>
<evidence type="ECO:0000256" key="1">
    <source>
        <dbReference type="SAM" id="MobiDB-lite"/>
    </source>
</evidence>
<sequence>MTFRYDPTFTAFGPFVNSDTYLVPAVNRGDSITGGVVFGIVIAFAISTAYIGFRQTKRSRQPWKSAYIWMIWLEWTACVAIATVCLLFIYRIIRPSFYFFMGLLVCWTVQTQLLLQIIINRIRIIMPDRKRGKQLMIGTAIYMSLINISVFCVWIPARLQISAKWMHINEIWDRIEKVLYLAIDAYLNVYFIRTVKTNLIENGLQKYTKLVRFNQGMIVISLLMDIVVLAAMSMPNGFIYAIFHGLTWLVKLNIEMSMARLIKKIAMGSNNPHNSNNNAAGFPSYNSTTDANNTATRSGRFSTWVSVNVKSKFGSSHPNSSMPGGGIKKTEEFTVRSAPRGDVELQLQKPGAQVDIRSVEPQPTDFNRDIKDGKERRTKPFMSDEETLIDPRLARLPPRRSEDSSATHSMASDK</sequence>
<feature type="transmembrane region" description="Helical" evidence="2">
    <location>
        <begin position="216"/>
        <end position="232"/>
    </location>
</feature>
<gene>
    <name evidence="3" type="ORF">CC86DRAFT_299984</name>
</gene>
<feature type="transmembrane region" description="Helical" evidence="2">
    <location>
        <begin position="96"/>
        <end position="115"/>
    </location>
</feature>
<dbReference type="AlphaFoldDB" id="A0A6A6ZPG9"/>
<keyword evidence="2" id="KW-0812">Transmembrane</keyword>
<keyword evidence="4" id="KW-1185">Reference proteome</keyword>
<organism evidence="3 4">
    <name type="scientific">Ophiobolus disseminans</name>
    <dbReference type="NCBI Taxonomy" id="1469910"/>
    <lineage>
        <taxon>Eukaryota</taxon>
        <taxon>Fungi</taxon>
        <taxon>Dikarya</taxon>
        <taxon>Ascomycota</taxon>
        <taxon>Pezizomycotina</taxon>
        <taxon>Dothideomycetes</taxon>
        <taxon>Pleosporomycetidae</taxon>
        <taxon>Pleosporales</taxon>
        <taxon>Pleosporineae</taxon>
        <taxon>Phaeosphaeriaceae</taxon>
        <taxon>Ophiobolus</taxon>
    </lineage>
</organism>
<reference evidence="3" key="1">
    <citation type="journal article" date="2020" name="Stud. Mycol.">
        <title>101 Dothideomycetes genomes: a test case for predicting lifestyles and emergence of pathogens.</title>
        <authorList>
            <person name="Haridas S."/>
            <person name="Albert R."/>
            <person name="Binder M."/>
            <person name="Bloem J."/>
            <person name="Labutti K."/>
            <person name="Salamov A."/>
            <person name="Andreopoulos B."/>
            <person name="Baker S."/>
            <person name="Barry K."/>
            <person name="Bills G."/>
            <person name="Bluhm B."/>
            <person name="Cannon C."/>
            <person name="Castanera R."/>
            <person name="Culley D."/>
            <person name="Daum C."/>
            <person name="Ezra D."/>
            <person name="Gonzalez J."/>
            <person name="Henrissat B."/>
            <person name="Kuo A."/>
            <person name="Liang C."/>
            <person name="Lipzen A."/>
            <person name="Lutzoni F."/>
            <person name="Magnuson J."/>
            <person name="Mondo S."/>
            <person name="Nolan M."/>
            <person name="Ohm R."/>
            <person name="Pangilinan J."/>
            <person name="Park H.-J."/>
            <person name="Ramirez L."/>
            <person name="Alfaro M."/>
            <person name="Sun H."/>
            <person name="Tritt A."/>
            <person name="Yoshinaga Y."/>
            <person name="Zwiers L.-H."/>
            <person name="Turgeon B."/>
            <person name="Goodwin S."/>
            <person name="Spatafora J."/>
            <person name="Crous P."/>
            <person name="Grigoriev I."/>
        </authorList>
    </citation>
    <scope>NUCLEOTIDE SEQUENCE</scope>
    <source>
        <strain evidence="3">CBS 113818</strain>
    </source>
</reference>
<evidence type="ECO:0000313" key="3">
    <source>
        <dbReference type="EMBL" id="KAF2823001.1"/>
    </source>
</evidence>
<dbReference type="Proteomes" id="UP000799424">
    <property type="component" value="Unassembled WGS sequence"/>
</dbReference>
<dbReference type="PANTHER" id="PTHR35179:SF1">
    <property type="entry name" value="INTEGRAL MEMBRANE PROTEIN"/>
    <property type="match status" value="1"/>
</dbReference>
<accession>A0A6A6ZPG9</accession>
<protein>
    <recommendedName>
        <fullName evidence="5">Integral membrane protein</fullName>
    </recommendedName>
</protein>
<feature type="compositionally biased region" description="Basic and acidic residues" evidence="1">
    <location>
        <begin position="399"/>
        <end position="414"/>
    </location>
</feature>
<feature type="transmembrane region" description="Helical" evidence="2">
    <location>
        <begin position="32"/>
        <end position="53"/>
    </location>
</feature>
<dbReference type="PANTHER" id="PTHR35179">
    <property type="entry name" value="PROTEIN CBG02620"/>
    <property type="match status" value="1"/>
</dbReference>
<proteinExistence type="predicted"/>